<dbReference type="SMART" id="SM00862">
    <property type="entry name" value="Trans_reg_C"/>
    <property type="match status" value="1"/>
</dbReference>
<dbReference type="InterPro" id="IPR019734">
    <property type="entry name" value="TPR_rpt"/>
</dbReference>
<dbReference type="GO" id="GO:0000160">
    <property type="term" value="P:phosphorelay signal transduction system"/>
    <property type="evidence" value="ECO:0007669"/>
    <property type="project" value="InterPro"/>
</dbReference>
<dbReference type="PANTHER" id="PTHR35807">
    <property type="entry name" value="TRANSCRIPTIONAL REGULATOR REDD-RELATED"/>
    <property type="match status" value="1"/>
</dbReference>
<dbReference type="GO" id="GO:0003677">
    <property type="term" value="F:DNA binding"/>
    <property type="evidence" value="ECO:0007669"/>
    <property type="project" value="UniProtKB-UniRule"/>
</dbReference>
<dbReference type="InterPro" id="IPR016032">
    <property type="entry name" value="Sig_transdc_resp-reg_C-effctor"/>
</dbReference>
<comment type="similarity">
    <text evidence="1">Belongs to the AfsR/DnrI/RedD regulatory family.</text>
</comment>
<dbReference type="InterPro" id="IPR051677">
    <property type="entry name" value="AfsR-DnrI-RedD_regulator"/>
</dbReference>
<dbReference type="InterPro" id="IPR005158">
    <property type="entry name" value="BTAD"/>
</dbReference>
<dbReference type="Pfam" id="PF00486">
    <property type="entry name" value="Trans_reg_C"/>
    <property type="match status" value="1"/>
</dbReference>
<evidence type="ECO:0000256" key="3">
    <source>
        <dbReference type="ARBA" id="ARBA00023125"/>
    </source>
</evidence>
<evidence type="ECO:0000256" key="2">
    <source>
        <dbReference type="ARBA" id="ARBA00023015"/>
    </source>
</evidence>
<dbReference type="SMART" id="SM01043">
    <property type="entry name" value="BTAD"/>
    <property type="match status" value="1"/>
</dbReference>
<dbReference type="Proteomes" id="UP000612899">
    <property type="component" value="Unassembled WGS sequence"/>
</dbReference>
<dbReference type="Gene3D" id="1.10.10.10">
    <property type="entry name" value="Winged helix-like DNA-binding domain superfamily/Winged helix DNA-binding domain"/>
    <property type="match status" value="2"/>
</dbReference>
<dbReference type="RefSeq" id="WP_203906084.1">
    <property type="nucleotide sequence ID" value="NZ_BONY01000001.1"/>
</dbReference>
<dbReference type="SMART" id="SM00028">
    <property type="entry name" value="TPR"/>
    <property type="match status" value="2"/>
</dbReference>
<evidence type="ECO:0000256" key="6">
    <source>
        <dbReference type="PROSITE-ProRule" id="PRU01091"/>
    </source>
</evidence>
<feature type="domain" description="OmpR/PhoB-type" evidence="7">
    <location>
        <begin position="1"/>
        <end position="91"/>
    </location>
</feature>
<dbReference type="CDD" id="cd15831">
    <property type="entry name" value="BTAD"/>
    <property type="match status" value="1"/>
</dbReference>
<name>A0A8J3VC14_9ACTN</name>
<gene>
    <name evidence="8" type="ORF">Rhe02_02210</name>
</gene>
<dbReference type="GO" id="GO:0006355">
    <property type="term" value="P:regulation of DNA-templated transcription"/>
    <property type="evidence" value="ECO:0007669"/>
    <property type="project" value="InterPro"/>
</dbReference>
<evidence type="ECO:0000256" key="4">
    <source>
        <dbReference type="ARBA" id="ARBA00023163"/>
    </source>
</evidence>
<keyword evidence="5" id="KW-0802">TPR repeat</keyword>
<evidence type="ECO:0000313" key="9">
    <source>
        <dbReference type="Proteomes" id="UP000612899"/>
    </source>
</evidence>
<dbReference type="AlphaFoldDB" id="A0A8J3VC14"/>
<dbReference type="InterPro" id="IPR001867">
    <property type="entry name" value="OmpR/PhoB-type_DNA-bd"/>
</dbReference>
<dbReference type="InterPro" id="IPR011990">
    <property type="entry name" value="TPR-like_helical_dom_sf"/>
</dbReference>
<dbReference type="SUPFAM" id="SSF52540">
    <property type="entry name" value="P-loop containing nucleoside triphosphate hydrolases"/>
    <property type="match status" value="1"/>
</dbReference>
<evidence type="ECO:0000259" key="7">
    <source>
        <dbReference type="PROSITE" id="PS51755"/>
    </source>
</evidence>
<dbReference type="Pfam" id="PF13181">
    <property type="entry name" value="TPR_8"/>
    <property type="match status" value="1"/>
</dbReference>
<evidence type="ECO:0000256" key="1">
    <source>
        <dbReference type="ARBA" id="ARBA00005820"/>
    </source>
</evidence>
<keyword evidence="9" id="KW-1185">Reference proteome</keyword>
<organism evidence="8 9">
    <name type="scientific">Rhizocola hellebori</name>
    <dbReference type="NCBI Taxonomy" id="1392758"/>
    <lineage>
        <taxon>Bacteria</taxon>
        <taxon>Bacillati</taxon>
        <taxon>Actinomycetota</taxon>
        <taxon>Actinomycetes</taxon>
        <taxon>Micromonosporales</taxon>
        <taxon>Micromonosporaceae</taxon>
        <taxon>Rhizocola</taxon>
    </lineage>
</organism>
<dbReference type="PROSITE" id="PS50005">
    <property type="entry name" value="TPR"/>
    <property type="match status" value="1"/>
</dbReference>
<dbReference type="PRINTS" id="PR00364">
    <property type="entry name" value="DISEASERSIST"/>
</dbReference>
<evidence type="ECO:0000313" key="8">
    <source>
        <dbReference type="EMBL" id="GIH02154.1"/>
    </source>
</evidence>
<sequence>MELRLLGPVELWAQGTAVHLGTPRQRGVLAALAVDAGRLVEVDMLIDRVWDKPPQRVRQALWVYVSQLRAALRHTAGAQLVSRSGGYLLDVEPDAVDFLCFRRLTEQARGLPATEGLRAGLLGQALGLWRGQPLAGLSGSWARRTADAWRQQHLDALVVWAQAETRMGNPGAVVAALTEAVGEHPLAESPVAALMLAYHGLDRNSDALEQYLALHRRLAEELGTDPMPRLQQIHRAILRGEPMPAGFAGSPPDGAPARSRRPLAAQLPAGPGGFSGRTAELDFLSSSMLRALSGTPVCAVVGTAGVGKTALALRWAHRAAGAFPDGQLFIDLYGFDPVRPALDPAEALQRFLRALGVDPAAIPSDMDEAAALYRSHMSDKRMLVVLDNAFSDQQVRPLLPGAAGSAVVVTSRHLLRGLVAHDGARLLSLEPMAPAEALDLLLVALAHRDERADLGDVAELARLCCCLPLALRVAAAHLTVHPQLTVAKYVAQLAEGPLSILDRGDEALVTAALDLSYRALAPPARRLFLLLGVMPGQEFGLPAAAAVLGGPLSQTRRLLDNLCAAHLVAEREPGRYRMHDLLRHYCRSQALRDEPEAQLHDAQLRLVDFYAHTIFHAYPLLGPGRVKQAPVLLQGEPAEAMCFDSRTEVLEWFDAECENILGVIAIANGRGWHASAWNLVNDLFVCFTIRRRWSPWRAALRLGLASAEELDDPQARAYMENGFGVVHKQTGDYPAAQARYLRALELATLAGNDRLVAAFHVNLGGLAINMADPEAGIHHLRTALSCPDYSQADHATTAYVNLGCALIDLGRLDEATETLHHALALSERVGDAVNACHSNDNLTEVALRQGDAAAAQHHAEQQLQLARRIGDPVRTAAALDMLASAVVAHDPGRAHGHWLAACELFGQLNHRVAPVLQAWLAALEQSWPDPATLRALDSERRGRIRKLL</sequence>
<dbReference type="Gene3D" id="1.25.40.10">
    <property type="entry name" value="Tetratricopeptide repeat domain"/>
    <property type="match status" value="3"/>
</dbReference>
<keyword evidence="2" id="KW-0805">Transcription regulation</keyword>
<protein>
    <submittedName>
        <fullName evidence="8">SARP family transcriptional regulator</fullName>
    </submittedName>
</protein>
<keyword evidence="3 6" id="KW-0238">DNA-binding</keyword>
<dbReference type="SUPFAM" id="SSF46894">
    <property type="entry name" value="C-terminal effector domain of the bipartite response regulators"/>
    <property type="match status" value="1"/>
</dbReference>
<dbReference type="Gene3D" id="3.40.50.300">
    <property type="entry name" value="P-loop containing nucleotide triphosphate hydrolases"/>
    <property type="match status" value="1"/>
</dbReference>
<reference evidence="8" key="1">
    <citation type="submission" date="2021-01" db="EMBL/GenBank/DDBJ databases">
        <title>Whole genome shotgun sequence of Rhizocola hellebori NBRC 109834.</title>
        <authorList>
            <person name="Komaki H."/>
            <person name="Tamura T."/>
        </authorList>
    </citation>
    <scope>NUCLEOTIDE SEQUENCE</scope>
    <source>
        <strain evidence="8">NBRC 109834</strain>
    </source>
</reference>
<dbReference type="PROSITE" id="PS51755">
    <property type="entry name" value="OMPR_PHOB"/>
    <property type="match status" value="1"/>
</dbReference>
<comment type="caution">
    <text evidence="8">The sequence shown here is derived from an EMBL/GenBank/DDBJ whole genome shotgun (WGS) entry which is preliminary data.</text>
</comment>
<dbReference type="Pfam" id="PF03704">
    <property type="entry name" value="BTAD"/>
    <property type="match status" value="1"/>
</dbReference>
<feature type="repeat" description="TPR" evidence="5">
    <location>
        <begin position="796"/>
        <end position="829"/>
    </location>
</feature>
<dbReference type="InterPro" id="IPR027417">
    <property type="entry name" value="P-loop_NTPase"/>
</dbReference>
<dbReference type="InterPro" id="IPR036388">
    <property type="entry name" value="WH-like_DNA-bd_sf"/>
</dbReference>
<proteinExistence type="inferred from homology"/>
<accession>A0A8J3VC14</accession>
<keyword evidence="4" id="KW-0804">Transcription</keyword>
<evidence type="ECO:0000256" key="5">
    <source>
        <dbReference type="PROSITE-ProRule" id="PRU00339"/>
    </source>
</evidence>
<dbReference type="SUPFAM" id="SSF48452">
    <property type="entry name" value="TPR-like"/>
    <property type="match status" value="3"/>
</dbReference>
<dbReference type="PANTHER" id="PTHR35807:SF1">
    <property type="entry name" value="TRANSCRIPTIONAL REGULATOR REDD"/>
    <property type="match status" value="1"/>
</dbReference>
<dbReference type="EMBL" id="BONY01000001">
    <property type="protein sequence ID" value="GIH02154.1"/>
    <property type="molecule type" value="Genomic_DNA"/>
</dbReference>
<dbReference type="GO" id="GO:0043531">
    <property type="term" value="F:ADP binding"/>
    <property type="evidence" value="ECO:0007669"/>
    <property type="project" value="InterPro"/>
</dbReference>
<feature type="DNA-binding region" description="OmpR/PhoB-type" evidence="6">
    <location>
        <begin position="1"/>
        <end position="91"/>
    </location>
</feature>